<evidence type="ECO:0000256" key="1">
    <source>
        <dbReference type="ARBA" id="ARBA00022491"/>
    </source>
</evidence>
<dbReference type="SUPFAM" id="SSF48008">
    <property type="entry name" value="GntR ligand-binding domain-like"/>
    <property type="match status" value="1"/>
</dbReference>
<proteinExistence type="predicted"/>
<name>A0ABZ2HBT2_9RHOB</name>
<evidence type="ECO:0000313" key="8">
    <source>
        <dbReference type="EMBL" id="WWR45041.1"/>
    </source>
</evidence>
<keyword evidence="9" id="KW-1185">Reference proteome</keyword>
<evidence type="ECO:0000259" key="7">
    <source>
        <dbReference type="PROSITE" id="PS50949"/>
    </source>
</evidence>
<reference evidence="8 9" key="1">
    <citation type="submission" date="2023-10" db="EMBL/GenBank/DDBJ databases">
        <title>Roseovarius strain S88 nov., isolated from a marine algae.</title>
        <authorList>
            <person name="Lee M.W."/>
            <person name="Lee J.K."/>
            <person name="Kim J.M."/>
            <person name="Choi D.G."/>
            <person name="Baek J.H."/>
            <person name="Bayburt H."/>
            <person name="Jung J.J."/>
            <person name="Han D.M."/>
            <person name="Jeon C.O."/>
        </authorList>
    </citation>
    <scope>NUCLEOTIDE SEQUENCE [LARGE SCALE GENOMIC DNA]</scope>
    <source>
        <strain evidence="8 9">S88</strain>
    </source>
</reference>
<dbReference type="PANTHER" id="PTHR43537:SF34">
    <property type="entry name" value="PYRUVATE DEHYDROGENASE COMPLEX REPRESSOR"/>
    <property type="match status" value="1"/>
</dbReference>
<evidence type="ECO:0000256" key="4">
    <source>
        <dbReference type="ARBA" id="ARBA00023163"/>
    </source>
</evidence>
<sequence>MPESKKRPPAAETTARHIEDLILEGSLRPGESLPPERDMAEALDVSRPTLRNALKALEAKGLLSSAPNGGRQVAPLATSVTDPLLTLLEERTEMVDDYLELRATLERMAATLAARRATDVDREILSTCAQKIEAAHASGDAQAEAEADIDLHIAVYEASHNIVLLQIMRALSRMLRQGVFMNREKLYTMPEVRNVLKDQHLRIIETILSRDPEAAGEASEAHMNYTQLALSEIAEAEARLELSLRRIEGGNLSKVAR</sequence>
<organism evidence="8 9">
    <name type="scientific">Roseovarius phycicola</name>
    <dbReference type="NCBI Taxonomy" id="3080976"/>
    <lineage>
        <taxon>Bacteria</taxon>
        <taxon>Pseudomonadati</taxon>
        <taxon>Pseudomonadota</taxon>
        <taxon>Alphaproteobacteria</taxon>
        <taxon>Rhodobacterales</taxon>
        <taxon>Roseobacteraceae</taxon>
        <taxon>Roseovarius</taxon>
    </lineage>
</organism>
<dbReference type="PROSITE" id="PS50949">
    <property type="entry name" value="HTH_GNTR"/>
    <property type="match status" value="1"/>
</dbReference>
<dbReference type="InterPro" id="IPR011711">
    <property type="entry name" value="GntR_C"/>
</dbReference>
<dbReference type="SMART" id="SM00895">
    <property type="entry name" value="FCD"/>
    <property type="match status" value="1"/>
</dbReference>
<dbReference type="InterPro" id="IPR036388">
    <property type="entry name" value="WH-like_DNA-bd_sf"/>
</dbReference>
<keyword evidence="1" id="KW-0678">Repressor</keyword>
<evidence type="ECO:0000256" key="5">
    <source>
        <dbReference type="ARBA" id="ARBA00037357"/>
    </source>
</evidence>
<dbReference type="Pfam" id="PF07729">
    <property type="entry name" value="FCD"/>
    <property type="match status" value="1"/>
</dbReference>
<dbReference type="PANTHER" id="PTHR43537">
    <property type="entry name" value="TRANSCRIPTIONAL REGULATOR, GNTR FAMILY"/>
    <property type="match status" value="1"/>
</dbReference>
<protein>
    <recommendedName>
        <fullName evidence="6">Pyruvate dehydrogenase complex repressor</fullName>
    </recommendedName>
</protein>
<dbReference type="Proteomes" id="UP001364156">
    <property type="component" value="Chromosome"/>
</dbReference>
<dbReference type="Gene3D" id="1.20.120.530">
    <property type="entry name" value="GntR ligand-binding domain-like"/>
    <property type="match status" value="1"/>
</dbReference>
<dbReference type="InterPro" id="IPR008920">
    <property type="entry name" value="TF_FadR/GntR_C"/>
</dbReference>
<comment type="function">
    <text evidence="5">Transcriptional repressor for the pyruvate dehydrogenase complex genes aceEF and lpd.</text>
</comment>
<dbReference type="CDD" id="cd07377">
    <property type="entry name" value="WHTH_GntR"/>
    <property type="match status" value="1"/>
</dbReference>
<evidence type="ECO:0000256" key="6">
    <source>
        <dbReference type="ARBA" id="ARBA00039592"/>
    </source>
</evidence>
<feature type="domain" description="HTH gntR-type" evidence="7">
    <location>
        <begin position="8"/>
        <end position="76"/>
    </location>
</feature>
<accession>A0ABZ2HBT2</accession>
<dbReference type="Gene3D" id="1.10.10.10">
    <property type="entry name" value="Winged helix-like DNA-binding domain superfamily/Winged helix DNA-binding domain"/>
    <property type="match status" value="1"/>
</dbReference>
<dbReference type="RefSeq" id="WP_338547883.1">
    <property type="nucleotide sequence ID" value="NZ_CP146069.1"/>
</dbReference>
<keyword evidence="3" id="KW-0238">DNA-binding</keyword>
<dbReference type="InterPro" id="IPR000524">
    <property type="entry name" value="Tscrpt_reg_HTH_GntR"/>
</dbReference>
<evidence type="ECO:0000256" key="2">
    <source>
        <dbReference type="ARBA" id="ARBA00023015"/>
    </source>
</evidence>
<keyword evidence="4" id="KW-0804">Transcription</keyword>
<dbReference type="Pfam" id="PF00392">
    <property type="entry name" value="GntR"/>
    <property type="match status" value="1"/>
</dbReference>
<dbReference type="InterPro" id="IPR036390">
    <property type="entry name" value="WH_DNA-bd_sf"/>
</dbReference>
<evidence type="ECO:0000256" key="3">
    <source>
        <dbReference type="ARBA" id="ARBA00023125"/>
    </source>
</evidence>
<gene>
    <name evidence="8" type="ORF">RZ517_09395</name>
</gene>
<dbReference type="PRINTS" id="PR00035">
    <property type="entry name" value="HTHGNTR"/>
</dbReference>
<evidence type="ECO:0000313" key="9">
    <source>
        <dbReference type="Proteomes" id="UP001364156"/>
    </source>
</evidence>
<dbReference type="SMART" id="SM00345">
    <property type="entry name" value="HTH_GNTR"/>
    <property type="match status" value="1"/>
</dbReference>
<dbReference type="EMBL" id="CP146069">
    <property type="protein sequence ID" value="WWR45041.1"/>
    <property type="molecule type" value="Genomic_DNA"/>
</dbReference>
<dbReference type="SUPFAM" id="SSF46785">
    <property type="entry name" value="Winged helix' DNA-binding domain"/>
    <property type="match status" value="1"/>
</dbReference>
<keyword evidence="2" id="KW-0805">Transcription regulation</keyword>